<dbReference type="AlphaFoldDB" id="A0A4U1C8M2"/>
<dbReference type="InterPro" id="IPR021729">
    <property type="entry name" value="DUF3298"/>
</dbReference>
<dbReference type="RefSeq" id="WP_136875175.1">
    <property type="nucleotide sequence ID" value="NZ_SWBO01000002.1"/>
</dbReference>
<name>A0A4U1C8M2_9SPHI</name>
<comment type="caution">
    <text evidence="3">The sequence shown here is derived from an EMBL/GenBank/DDBJ whole genome shotgun (WGS) entry which is preliminary data.</text>
</comment>
<evidence type="ECO:0000313" key="4">
    <source>
        <dbReference type="Proteomes" id="UP000310477"/>
    </source>
</evidence>
<evidence type="ECO:0000313" key="3">
    <source>
        <dbReference type="EMBL" id="TKC02676.1"/>
    </source>
</evidence>
<keyword evidence="4" id="KW-1185">Reference proteome</keyword>
<sequence length="268" mass="30438">MKKLIILLIGIALFASCSNEKKAENSSSIEAKIDTLTYIYDSVKVYSKNIAKAETAFKDTAKATIKYPVFKNEALNKHIQRQVLNYFSDEDPSIISYQEIANSFIRGYDSFFKDNQNTPQSWFLIIDVRVLQQSSNYIALKYLHGDYAGGAHPNSSITFINFNPKTNQPLTLDSLIENDQKPKLLAVAETIFRKNEKLTPTEPLADKYFFDQGKFALAQSFYVNDKGLVFLYNPYEIKAYAYGTTELIIPFNQLQGIAKPNTILSENN</sequence>
<feature type="domain" description="DUF3298" evidence="1">
    <location>
        <begin position="175"/>
        <end position="251"/>
    </location>
</feature>
<reference evidence="3 4" key="1">
    <citation type="submission" date="2019-04" db="EMBL/GenBank/DDBJ databases">
        <title>Pedobacter sp. AR-2-6 sp. nov., isolated from Arctic soil.</title>
        <authorList>
            <person name="Dahal R.H."/>
            <person name="Kim D.-U."/>
        </authorList>
    </citation>
    <scope>NUCLEOTIDE SEQUENCE [LARGE SCALE GENOMIC DNA]</scope>
    <source>
        <strain evidence="3 4">AR-2-6</strain>
    </source>
</reference>
<dbReference type="InterPro" id="IPR025303">
    <property type="entry name" value="PdaC"/>
</dbReference>
<dbReference type="Gene3D" id="3.90.640.20">
    <property type="entry name" value="Heat-shock cognate protein, ATPase"/>
    <property type="match status" value="1"/>
</dbReference>
<dbReference type="Proteomes" id="UP000310477">
    <property type="component" value="Unassembled WGS sequence"/>
</dbReference>
<organism evidence="3 4">
    <name type="scientific">Pedobacter cryotolerans</name>
    <dbReference type="NCBI Taxonomy" id="2571270"/>
    <lineage>
        <taxon>Bacteria</taxon>
        <taxon>Pseudomonadati</taxon>
        <taxon>Bacteroidota</taxon>
        <taxon>Sphingobacteriia</taxon>
        <taxon>Sphingobacteriales</taxon>
        <taxon>Sphingobacteriaceae</taxon>
        <taxon>Pedobacter</taxon>
    </lineage>
</organism>
<protein>
    <submittedName>
        <fullName evidence="3">DUF3298 and DUF4163 domain-containing protein</fullName>
    </submittedName>
</protein>
<dbReference type="Pfam" id="PF13739">
    <property type="entry name" value="PdaC"/>
    <property type="match status" value="1"/>
</dbReference>
<proteinExistence type="predicted"/>
<dbReference type="InterPro" id="IPR037126">
    <property type="entry name" value="PdaC/RsiV-like_sf"/>
</dbReference>
<dbReference type="Gene3D" id="3.30.565.40">
    <property type="entry name" value="Fervidobacterium nodosum Rt17-B1 like"/>
    <property type="match status" value="1"/>
</dbReference>
<dbReference type="EMBL" id="SWBO01000002">
    <property type="protein sequence ID" value="TKC02676.1"/>
    <property type="molecule type" value="Genomic_DNA"/>
</dbReference>
<gene>
    <name evidence="3" type="ORF">FA045_05205</name>
</gene>
<evidence type="ECO:0000259" key="1">
    <source>
        <dbReference type="Pfam" id="PF11738"/>
    </source>
</evidence>
<feature type="domain" description="Deacetylase PdaC" evidence="2">
    <location>
        <begin position="58"/>
        <end position="155"/>
    </location>
</feature>
<dbReference type="PROSITE" id="PS51257">
    <property type="entry name" value="PROKAR_LIPOPROTEIN"/>
    <property type="match status" value="1"/>
</dbReference>
<accession>A0A4U1C8M2</accession>
<evidence type="ECO:0000259" key="2">
    <source>
        <dbReference type="Pfam" id="PF13739"/>
    </source>
</evidence>
<dbReference type="OrthoDB" id="594879at2"/>
<dbReference type="Pfam" id="PF11738">
    <property type="entry name" value="DUF3298"/>
    <property type="match status" value="1"/>
</dbReference>